<dbReference type="InterPro" id="IPR041617">
    <property type="entry name" value="TPR_MalT"/>
</dbReference>
<dbReference type="AlphaFoldDB" id="A0A098Y5W1"/>
<dbReference type="PROSITE" id="PS50043">
    <property type="entry name" value="HTH_LUXR_2"/>
    <property type="match status" value="1"/>
</dbReference>
<dbReference type="InterPro" id="IPR049945">
    <property type="entry name" value="AAA_22"/>
</dbReference>
<dbReference type="InterPro" id="IPR011990">
    <property type="entry name" value="TPR-like_helical_dom_sf"/>
</dbReference>
<dbReference type="Gene3D" id="3.40.50.300">
    <property type="entry name" value="P-loop containing nucleotide triphosphate hydrolases"/>
    <property type="match status" value="1"/>
</dbReference>
<dbReference type="GO" id="GO:0016887">
    <property type="term" value="F:ATP hydrolysis activity"/>
    <property type="evidence" value="ECO:0007669"/>
    <property type="project" value="InterPro"/>
</dbReference>
<sequence length="879" mass="93949">MPSLGEAPSVVVALKTRRPRTPRRLVARPRLDAILDGAIVPGDDPPDVVLVTGPAGAGKTTWLSSWARRHSTTAPDPSPTAWVTVDSGDDVRSLRAAVLTACAQAGGLPAGRLLGDALPGRDAAAHELVAALTHQLAGLDRPLWLVLDEVDALEDADALRSLDALLRWTPPRLRLVLVGRREPRLALHRLRVESRLLEVRAQELDLDRAESVELLSGHDLHLEDADIDVVLERTEGWAAGVRLAAICLETASDQRAALFAFAGDDRAVGDYLAGEVLGRLPPEVRDFLVRTSVCDRITPDLADALTDRDDAGLLLEELARANVLTLGLGGKPRWYRYHGLLRSHLAAELARRPPAVRAELHRRAALWAAAHGDHRAAIEHACRCDDPALAVALVRRSGLRLMLDGHGAAVTRTLRDAPAEVRATPTVALVAAAAALDAQDITSADEALALVPPAEIAEREPALSATVSLRRAHLLGDAGRELQVPGRADTGGPADPELDLLATVERATTRLLRGELDAAEPDLRWAAEVAGSAGHDHMTLRALTGLAAVAASRGDSAEMGSRAGTALAFAAERGWDRVPQCAAAHVIAASAAYSRLDLPTARDHIRAAVELTSDVVEPPLRFATELLDAVLSPGHAGDCTARCRRVSRSWPSSRVDLPPVLVAHASLEQQHLALQAGEPALAAEARQQVERRLGVGGEAQYLRAVVQAHRGHPASARQLLAPICQRVIVCVADRTLIQALVLDAVLADATADGFAAHRALTEALAVAEPLQTMRCLTLAGSAVRDLLARNLGRYGRYEAFATRLLTLFPPGAVGAIQQLTGREQEVLVELPSLRTAEQIAAQQFVSVNTVKTHMRGIYRKLGARNRREALEIARTRGLL</sequence>
<dbReference type="SUPFAM" id="SSF46894">
    <property type="entry name" value="C-terminal effector domain of the bipartite response regulators"/>
    <property type="match status" value="1"/>
</dbReference>
<gene>
    <name evidence="2" type="ORF">IN07_19425</name>
</gene>
<dbReference type="Pfam" id="PF17874">
    <property type="entry name" value="TPR_MalT"/>
    <property type="match status" value="1"/>
</dbReference>
<feature type="domain" description="HTH luxR-type" evidence="1">
    <location>
        <begin position="812"/>
        <end position="877"/>
    </location>
</feature>
<dbReference type="CDD" id="cd06170">
    <property type="entry name" value="LuxR_C_like"/>
    <property type="match status" value="1"/>
</dbReference>
<organism evidence="2 3">
    <name type="scientific">Modestobacter caceresii</name>
    <dbReference type="NCBI Taxonomy" id="1522368"/>
    <lineage>
        <taxon>Bacteria</taxon>
        <taxon>Bacillati</taxon>
        <taxon>Actinomycetota</taxon>
        <taxon>Actinomycetes</taxon>
        <taxon>Geodermatophilales</taxon>
        <taxon>Geodermatophilaceae</taxon>
        <taxon>Modestobacter</taxon>
    </lineage>
</organism>
<dbReference type="GO" id="GO:0006355">
    <property type="term" value="P:regulation of DNA-templated transcription"/>
    <property type="evidence" value="ECO:0007669"/>
    <property type="project" value="InterPro"/>
</dbReference>
<dbReference type="Pfam" id="PF00196">
    <property type="entry name" value="GerE"/>
    <property type="match status" value="1"/>
</dbReference>
<dbReference type="InterPro" id="IPR016032">
    <property type="entry name" value="Sig_transdc_resp-reg_C-effctor"/>
</dbReference>
<dbReference type="EMBL" id="JPMX01000091">
    <property type="protein sequence ID" value="KGH45116.1"/>
    <property type="molecule type" value="Genomic_DNA"/>
</dbReference>
<keyword evidence="3" id="KW-1185">Reference proteome</keyword>
<comment type="caution">
    <text evidence="2">The sequence shown here is derived from an EMBL/GenBank/DDBJ whole genome shotgun (WGS) entry which is preliminary data.</text>
</comment>
<dbReference type="Pfam" id="PF25873">
    <property type="entry name" value="WHD_MalT"/>
    <property type="match status" value="1"/>
</dbReference>
<dbReference type="InterPro" id="IPR059106">
    <property type="entry name" value="WHD_MalT"/>
</dbReference>
<dbReference type="SUPFAM" id="SSF48452">
    <property type="entry name" value="TPR-like"/>
    <property type="match status" value="1"/>
</dbReference>
<dbReference type="SMART" id="SM00421">
    <property type="entry name" value="HTH_LUXR"/>
    <property type="match status" value="1"/>
</dbReference>
<evidence type="ECO:0000259" key="1">
    <source>
        <dbReference type="PROSITE" id="PS50043"/>
    </source>
</evidence>
<reference evidence="2 3" key="1">
    <citation type="submission" date="2014-07" db="EMBL/GenBank/DDBJ databases">
        <title>Biosystematic studies on Modestobacter strains isolated from extreme hyper-arid desert soil and from historic building.</title>
        <authorList>
            <person name="Bukarasam K."/>
            <person name="Bull A."/>
            <person name="Girard G."/>
            <person name="van Wezel G."/>
            <person name="Goodfellow M."/>
        </authorList>
    </citation>
    <scope>NUCLEOTIDE SEQUENCE [LARGE SCALE GENOMIC DNA]</scope>
    <source>
        <strain evidence="2 3">KNN45-2b</strain>
    </source>
</reference>
<dbReference type="GO" id="GO:0003677">
    <property type="term" value="F:DNA binding"/>
    <property type="evidence" value="ECO:0007669"/>
    <property type="project" value="InterPro"/>
</dbReference>
<name>A0A098Y5W1_9ACTN</name>
<dbReference type="STRING" id="1522368.IN07_19425"/>
<dbReference type="InterPro" id="IPR000792">
    <property type="entry name" value="Tscrpt_reg_LuxR_C"/>
</dbReference>
<dbReference type="InterPro" id="IPR036388">
    <property type="entry name" value="WH-like_DNA-bd_sf"/>
</dbReference>
<dbReference type="Gene3D" id="1.25.40.10">
    <property type="entry name" value="Tetratricopeptide repeat domain"/>
    <property type="match status" value="1"/>
</dbReference>
<accession>A0A098Y5W1</accession>
<dbReference type="Proteomes" id="UP000029713">
    <property type="component" value="Unassembled WGS sequence"/>
</dbReference>
<dbReference type="SUPFAM" id="SSF52540">
    <property type="entry name" value="P-loop containing nucleoside triphosphate hydrolases"/>
    <property type="match status" value="1"/>
</dbReference>
<dbReference type="InterPro" id="IPR027417">
    <property type="entry name" value="P-loop_NTPase"/>
</dbReference>
<evidence type="ECO:0000313" key="2">
    <source>
        <dbReference type="EMBL" id="KGH45116.1"/>
    </source>
</evidence>
<dbReference type="Pfam" id="PF13401">
    <property type="entry name" value="AAA_22"/>
    <property type="match status" value="1"/>
</dbReference>
<proteinExistence type="predicted"/>
<dbReference type="CDD" id="cd01127">
    <property type="entry name" value="TrwB_TraG_TraD_VirD4"/>
    <property type="match status" value="1"/>
</dbReference>
<evidence type="ECO:0000313" key="3">
    <source>
        <dbReference type="Proteomes" id="UP000029713"/>
    </source>
</evidence>
<protein>
    <recommendedName>
        <fullName evidence="1">HTH luxR-type domain-containing protein</fullName>
    </recommendedName>
</protein>
<dbReference type="Gene3D" id="1.10.10.10">
    <property type="entry name" value="Winged helix-like DNA-binding domain superfamily/Winged helix DNA-binding domain"/>
    <property type="match status" value="1"/>
</dbReference>